<protein>
    <submittedName>
        <fullName evidence="1">Uncharacterized protein</fullName>
    </submittedName>
</protein>
<comment type="caution">
    <text evidence="1">The sequence shown here is derived from an EMBL/GenBank/DDBJ whole genome shotgun (WGS) entry which is preliminary data.</text>
</comment>
<dbReference type="Proteomes" id="UP000276133">
    <property type="component" value="Unassembled WGS sequence"/>
</dbReference>
<organism evidence="1 2">
    <name type="scientific">Brachionus plicatilis</name>
    <name type="common">Marine rotifer</name>
    <name type="synonym">Brachionus muelleri</name>
    <dbReference type="NCBI Taxonomy" id="10195"/>
    <lineage>
        <taxon>Eukaryota</taxon>
        <taxon>Metazoa</taxon>
        <taxon>Spiralia</taxon>
        <taxon>Gnathifera</taxon>
        <taxon>Rotifera</taxon>
        <taxon>Eurotatoria</taxon>
        <taxon>Monogononta</taxon>
        <taxon>Pseudotrocha</taxon>
        <taxon>Ploima</taxon>
        <taxon>Brachionidae</taxon>
        <taxon>Brachionus</taxon>
    </lineage>
</organism>
<evidence type="ECO:0000313" key="2">
    <source>
        <dbReference type="Proteomes" id="UP000276133"/>
    </source>
</evidence>
<proteinExistence type="predicted"/>
<dbReference type="EMBL" id="REGN01003608">
    <property type="protein sequence ID" value="RNA21750.1"/>
    <property type="molecule type" value="Genomic_DNA"/>
</dbReference>
<name>A0A3M7RE00_BRAPC</name>
<reference evidence="1 2" key="1">
    <citation type="journal article" date="2018" name="Sci. Rep.">
        <title>Genomic signatures of local adaptation to the degree of environmental predictability in rotifers.</title>
        <authorList>
            <person name="Franch-Gras L."/>
            <person name="Hahn C."/>
            <person name="Garcia-Roger E.M."/>
            <person name="Carmona M.J."/>
            <person name="Serra M."/>
            <person name="Gomez A."/>
        </authorList>
    </citation>
    <scope>NUCLEOTIDE SEQUENCE [LARGE SCALE GENOMIC DNA]</scope>
    <source>
        <strain evidence="1">HYR1</strain>
    </source>
</reference>
<dbReference type="AlphaFoldDB" id="A0A3M7RE00"/>
<accession>A0A3M7RE00</accession>
<sequence length="69" mass="8327">MIFHELASLRIDTSSNIYPKTEKKTLDRKEKSKRKRTKIKEKLKINALLKKKVHFFSQKSCFVANYKRR</sequence>
<evidence type="ECO:0000313" key="1">
    <source>
        <dbReference type="EMBL" id="RNA21750.1"/>
    </source>
</evidence>
<keyword evidence="2" id="KW-1185">Reference proteome</keyword>
<gene>
    <name evidence="1" type="ORF">BpHYR1_054355</name>
</gene>